<sequence>MNWRIVLGFGLLLAALASGWSAWRHRAAATPASVVESRTDFVLGDFEIVALGKDGKESTTLRAPAMERNRADQTSTITRPLFLMPDAEGQHWQLRADTGWVSAKGEQLRLRGNVAGDSPRDGKTPPTTFRTSRLDVFPERDLARTSARVTMTRPGLQQTGTGFRANLKTRQYSLLSQVKTRYEPNVARQAR</sequence>
<dbReference type="GO" id="GO:0017089">
    <property type="term" value="F:glycolipid transfer activity"/>
    <property type="evidence" value="ECO:0007669"/>
    <property type="project" value="TreeGrafter"/>
</dbReference>
<dbReference type="HAMAP" id="MF_01915">
    <property type="entry name" value="LPS_assembly_LptC"/>
    <property type="match status" value="1"/>
</dbReference>
<evidence type="ECO:0000256" key="4">
    <source>
        <dbReference type="ARBA" id="ARBA00022989"/>
    </source>
</evidence>
<dbReference type="PANTHER" id="PTHR37481:SF1">
    <property type="entry name" value="LIPOPOLYSACCHARIDE EXPORT SYSTEM PROTEIN LPTC"/>
    <property type="match status" value="1"/>
</dbReference>
<dbReference type="OrthoDB" id="5973594at2"/>
<evidence type="ECO:0000313" key="8">
    <source>
        <dbReference type="Proteomes" id="UP000050940"/>
    </source>
</evidence>
<dbReference type="Gene3D" id="2.60.450.10">
    <property type="entry name" value="Lipopolysaccharide (LPS) transport protein A like domain"/>
    <property type="match status" value="1"/>
</dbReference>
<proteinExistence type="inferred from homology"/>
<evidence type="ECO:0000313" key="7">
    <source>
        <dbReference type="EMBL" id="KRG88251.1"/>
    </source>
</evidence>
<dbReference type="InterPro" id="IPR026265">
    <property type="entry name" value="LptC"/>
</dbReference>
<comment type="subunit">
    <text evidence="6">Component of the lipopolysaccharide transport and assembly complex. Interacts with LptA and the LptBFG transporter complex.</text>
</comment>
<dbReference type="GO" id="GO:0005886">
    <property type="term" value="C:plasma membrane"/>
    <property type="evidence" value="ECO:0007669"/>
    <property type="project" value="UniProtKB-SubCell"/>
</dbReference>
<evidence type="ECO:0000256" key="3">
    <source>
        <dbReference type="ARBA" id="ARBA00022692"/>
    </source>
</evidence>
<dbReference type="InterPro" id="IPR052363">
    <property type="entry name" value="LPS_export_LptC"/>
</dbReference>
<dbReference type="GO" id="GO:0030288">
    <property type="term" value="C:outer membrane-bounded periplasmic space"/>
    <property type="evidence" value="ECO:0007669"/>
    <property type="project" value="TreeGrafter"/>
</dbReference>
<evidence type="ECO:0000256" key="1">
    <source>
        <dbReference type="ARBA" id="ARBA00022475"/>
    </source>
</evidence>
<dbReference type="GO" id="GO:0043165">
    <property type="term" value="P:Gram-negative-bacterium-type cell outer membrane assembly"/>
    <property type="evidence" value="ECO:0007669"/>
    <property type="project" value="UniProtKB-UniRule"/>
</dbReference>
<dbReference type="NCBIfam" id="TIGR04409">
    <property type="entry name" value="LptC_YrbK"/>
    <property type="match status" value="1"/>
</dbReference>
<comment type="subcellular location">
    <subcellularLocation>
        <location evidence="6">Cell inner membrane</location>
        <topology evidence="6">Single-pass membrane protein</topology>
    </subcellularLocation>
</comment>
<dbReference type="PATRIC" id="fig|659018.3.peg.2175"/>
<keyword evidence="1 6" id="KW-1003">Cell membrane</keyword>
<evidence type="ECO:0000256" key="6">
    <source>
        <dbReference type="HAMAP-Rule" id="MF_01915"/>
    </source>
</evidence>
<dbReference type="Pfam" id="PF06835">
    <property type="entry name" value="LptC"/>
    <property type="match status" value="1"/>
</dbReference>
<keyword evidence="5 6" id="KW-0472">Membrane</keyword>
<comment type="caution">
    <text evidence="7">The sequence shown here is derived from an EMBL/GenBank/DDBJ whole genome shotgun (WGS) entry which is preliminary data.</text>
</comment>
<gene>
    <name evidence="6" type="primary">lptC</name>
    <name evidence="7" type="ORF">ABB34_00875</name>
</gene>
<keyword evidence="3 6" id="KW-0812">Transmembrane</keyword>
<protein>
    <recommendedName>
        <fullName evidence="6">Lipopolysaccharide export system protein LptC</fullName>
    </recommendedName>
</protein>
<dbReference type="PANTHER" id="PTHR37481">
    <property type="entry name" value="LIPOPOLYSACCHARIDE EXPORT SYSTEM PROTEIN LPTC"/>
    <property type="match status" value="1"/>
</dbReference>
<keyword evidence="8" id="KW-1185">Reference proteome</keyword>
<keyword evidence="2 6" id="KW-0997">Cell inner membrane</keyword>
<keyword evidence="4 6" id="KW-1133">Transmembrane helix</keyword>
<dbReference type="RefSeq" id="WP_057639350.1">
    <property type="nucleotide sequence ID" value="NZ_LDJP01000006.1"/>
</dbReference>
<dbReference type="AlphaFoldDB" id="A0A0R0E219"/>
<dbReference type="EMBL" id="LDJP01000006">
    <property type="protein sequence ID" value="KRG88251.1"/>
    <property type="molecule type" value="Genomic_DNA"/>
</dbReference>
<dbReference type="STRING" id="659018.ABB34_00875"/>
<comment type="similarity">
    <text evidence="6">Belongs to the LptC family.</text>
</comment>
<reference evidence="7 8" key="1">
    <citation type="submission" date="2015-05" db="EMBL/GenBank/DDBJ databases">
        <title>Genome sequencing and analysis of members of genus Stenotrophomonas.</title>
        <authorList>
            <person name="Patil P.P."/>
            <person name="Midha S."/>
            <person name="Patil P.B."/>
        </authorList>
    </citation>
    <scope>NUCLEOTIDE SEQUENCE [LARGE SCALE GENOMIC DNA]</scope>
    <source>
        <strain evidence="7 8">JCM 16244</strain>
    </source>
</reference>
<name>A0A0R0E219_9GAMM</name>
<evidence type="ECO:0000256" key="2">
    <source>
        <dbReference type="ARBA" id="ARBA00022519"/>
    </source>
</evidence>
<organism evidence="7 8">
    <name type="scientific">Stenotrophomonas daejeonensis</name>
    <dbReference type="NCBI Taxonomy" id="659018"/>
    <lineage>
        <taxon>Bacteria</taxon>
        <taxon>Pseudomonadati</taxon>
        <taxon>Pseudomonadota</taxon>
        <taxon>Gammaproteobacteria</taxon>
        <taxon>Lysobacterales</taxon>
        <taxon>Lysobacteraceae</taxon>
        <taxon>Stenotrophomonas</taxon>
    </lineage>
</organism>
<accession>A0A0R0E219</accession>
<dbReference type="InterPro" id="IPR010664">
    <property type="entry name" value="LipoPS_assembly_LptC-rel"/>
</dbReference>
<evidence type="ECO:0000256" key="5">
    <source>
        <dbReference type="ARBA" id="ARBA00023136"/>
    </source>
</evidence>
<dbReference type="Proteomes" id="UP000050940">
    <property type="component" value="Unassembled WGS sequence"/>
</dbReference>
<comment type="function">
    <text evidence="6">Involved in the assembly of lipopolysaccharide (LPS). Required for the translocation of LPS from the inner membrane to the outer membrane. Facilitates the transfer of LPS from the inner membrane to the periplasmic protein LptA. Could be a docking site for LptA.</text>
</comment>
<dbReference type="GO" id="GO:0015221">
    <property type="term" value="F:lipopolysaccharide transmembrane transporter activity"/>
    <property type="evidence" value="ECO:0007669"/>
    <property type="project" value="InterPro"/>
</dbReference>